<keyword evidence="8" id="KW-0282">Flagellum</keyword>
<evidence type="ECO:0000313" key="8">
    <source>
        <dbReference type="EMBL" id="QRO80664.1"/>
    </source>
</evidence>
<organism evidence="8 9">
    <name type="scientific">Burkholderia dolosa</name>
    <dbReference type="NCBI Taxonomy" id="152500"/>
    <lineage>
        <taxon>Bacteria</taxon>
        <taxon>Pseudomonadati</taxon>
        <taxon>Pseudomonadota</taxon>
        <taxon>Betaproteobacteria</taxon>
        <taxon>Burkholderiales</taxon>
        <taxon>Burkholderiaceae</taxon>
        <taxon>Burkholderia</taxon>
        <taxon>Burkholderia cepacia complex</taxon>
    </lineage>
</organism>
<evidence type="ECO:0000313" key="9">
    <source>
        <dbReference type="Proteomes" id="UP000625568"/>
    </source>
</evidence>
<keyword evidence="3" id="KW-0175">Coiled coil</keyword>
<dbReference type="Pfam" id="PF02465">
    <property type="entry name" value="FliD_N"/>
    <property type="match status" value="1"/>
</dbReference>
<keyword evidence="8" id="KW-0966">Cell projection</keyword>
<comment type="function">
    <text evidence="5">Required for morphogenesis and for the elongation of the flagellar filament by facilitating polymerization of the flagellin monomers at the tip of growing filament. Forms a capping structure, which prevents flagellin subunits (transported through the central channel of the flagellum) from leaking out without polymerization at the distal end.</text>
</comment>
<proteinExistence type="inferred from homology"/>
<evidence type="ECO:0000256" key="1">
    <source>
        <dbReference type="ARBA" id="ARBA00009764"/>
    </source>
</evidence>
<dbReference type="Pfam" id="PF07195">
    <property type="entry name" value="FliD_C"/>
    <property type="match status" value="1"/>
</dbReference>
<dbReference type="InterPro" id="IPR040026">
    <property type="entry name" value="FliD"/>
</dbReference>
<reference evidence="8 9" key="1">
    <citation type="submission" date="2021-02" db="EMBL/GenBank/DDBJ databases">
        <title>FDA dAtabase for Regulatory Grade micrObial Sequences (FDA-ARGOS): Supporting development and validation of Infectious Disease Dx tests.</title>
        <authorList>
            <person name="Minogue T."/>
            <person name="Wolcott M."/>
            <person name="Wasieloski L."/>
            <person name="Aguilar W."/>
            <person name="Moore D."/>
            <person name="Jaissle J."/>
            <person name="Tallon L."/>
            <person name="Sadzewicz L."/>
            <person name="Zhao X."/>
            <person name="Boylan J."/>
            <person name="Ott S."/>
            <person name="Bowen H."/>
            <person name="Vavikolanu K."/>
            <person name="Mehta A."/>
            <person name="Aluvathingal J."/>
            <person name="Nadendla S."/>
            <person name="Yan Y."/>
            <person name="Sichtig H."/>
        </authorList>
    </citation>
    <scope>NUCLEOTIDE SEQUENCE [LARGE SCALE GENOMIC DNA]</scope>
    <source>
        <strain evidence="8 9">FDAARGOS_1272</strain>
    </source>
</reference>
<dbReference type="InterPro" id="IPR010809">
    <property type="entry name" value="FliD_C"/>
</dbReference>
<evidence type="ECO:0000256" key="4">
    <source>
        <dbReference type="ARBA" id="ARBA00023143"/>
    </source>
</evidence>
<evidence type="ECO:0000259" key="7">
    <source>
        <dbReference type="Pfam" id="PF07195"/>
    </source>
</evidence>
<comment type="similarity">
    <text evidence="1 5">Belongs to the FliD family.</text>
</comment>
<sequence>MFSIGVPAENAQAFADLYMLQSRELLKLQKANNSAVKSALSKLQSAMSSFQTSISEIKGQGAAVRFAASMSDAGMGTVTVGKGAQPGSYTFVVDTLASAHQVAYAKVPPFAAEDAGSMTISLGDGTAFDVDLASANVDENGDVTPAELARAINQADGNGGKVTASIINVDGKQQLVLTAGQSGEGSRITVDASKAGSAELRAALEQPPTELAEARDAVFYLGGKDGMRIKQSSNTFDGIDGVSVTFSRASDVPVRLKVETDAAATKEAAQAFVDSYNEVMTLLGELSASGGEDKVAGPFSGDAGVRSLKQQLVELLRGDAGGQRLMAFGFEVDRNGKLSLDADRFEAAVGKNPEALNALLGGGTDSIPSRMDAYLKTWTSPTDGHIKRRQESNQAVETSLNKKEAALETQYSQVYERYLEKFSRVEQMQKQMQVTLALLDSLPTFGERK</sequence>
<dbReference type="GeneID" id="93130648"/>
<comment type="subunit">
    <text evidence="2 5">Homopentamer.</text>
</comment>
<gene>
    <name evidence="8" type="primary">fliD</name>
    <name evidence="8" type="ORF">I6K02_20375</name>
</gene>
<evidence type="ECO:0000256" key="2">
    <source>
        <dbReference type="ARBA" id="ARBA00011255"/>
    </source>
</evidence>
<name>A0A892IFK3_9BURK</name>
<dbReference type="GO" id="GO:0009421">
    <property type="term" value="C:bacterial-type flagellum filament cap"/>
    <property type="evidence" value="ECO:0007669"/>
    <property type="project" value="InterPro"/>
</dbReference>
<accession>A0A892IFK3</accession>
<dbReference type="PANTHER" id="PTHR30288:SF0">
    <property type="entry name" value="FLAGELLAR HOOK-ASSOCIATED PROTEIN 2"/>
    <property type="match status" value="1"/>
</dbReference>
<keyword evidence="4 5" id="KW-0975">Bacterial flagellum</keyword>
<keyword evidence="9" id="KW-1185">Reference proteome</keyword>
<feature type="domain" description="Flagellar hook-associated protein 2 C-terminal" evidence="7">
    <location>
        <begin position="214"/>
        <end position="433"/>
    </location>
</feature>
<dbReference type="PANTHER" id="PTHR30288">
    <property type="entry name" value="FLAGELLAR CAP/ASSEMBLY PROTEIN FLID"/>
    <property type="match status" value="1"/>
</dbReference>
<protein>
    <recommendedName>
        <fullName evidence="5">Flagellar hook-associated protein 2</fullName>
        <shortName evidence="5">HAP2</shortName>
    </recommendedName>
    <alternativeName>
        <fullName evidence="5">Flagellar cap protein</fullName>
    </alternativeName>
</protein>
<dbReference type="AlphaFoldDB" id="A0A892IFK3"/>
<dbReference type="InterPro" id="IPR003481">
    <property type="entry name" value="FliD_N"/>
</dbReference>
<keyword evidence="8" id="KW-0969">Cilium</keyword>
<dbReference type="EMBL" id="CP069483">
    <property type="protein sequence ID" value="QRO80664.1"/>
    <property type="molecule type" value="Genomic_DNA"/>
</dbReference>
<evidence type="ECO:0000259" key="6">
    <source>
        <dbReference type="Pfam" id="PF02465"/>
    </source>
</evidence>
<evidence type="ECO:0000256" key="3">
    <source>
        <dbReference type="ARBA" id="ARBA00023054"/>
    </source>
</evidence>
<dbReference type="GO" id="GO:0009424">
    <property type="term" value="C:bacterial-type flagellum hook"/>
    <property type="evidence" value="ECO:0007669"/>
    <property type="project" value="UniProtKB-UniRule"/>
</dbReference>
<dbReference type="GO" id="GO:0005576">
    <property type="term" value="C:extracellular region"/>
    <property type="evidence" value="ECO:0007669"/>
    <property type="project" value="UniProtKB-SubCell"/>
</dbReference>
<dbReference type="Proteomes" id="UP000625568">
    <property type="component" value="Chromosome 2"/>
</dbReference>
<dbReference type="GO" id="GO:0007155">
    <property type="term" value="P:cell adhesion"/>
    <property type="evidence" value="ECO:0007669"/>
    <property type="project" value="InterPro"/>
</dbReference>
<feature type="domain" description="Flagellar hook-associated protein 2 N-terminal" evidence="6">
    <location>
        <begin position="24"/>
        <end position="100"/>
    </location>
</feature>
<comment type="subcellular location">
    <subcellularLocation>
        <location evidence="5">Secreted</location>
    </subcellularLocation>
    <subcellularLocation>
        <location evidence="5">Bacterial flagellum</location>
    </subcellularLocation>
</comment>
<evidence type="ECO:0000256" key="5">
    <source>
        <dbReference type="RuleBase" id="RU362066"/>
    </source>
</evidence>
<keyword evidence="5" id="KW-0964">Secreted</keyword>
<dbReference type="RefSeq" id="WP_035975065.1">
    <property type="nucleotide sequence ID" value="NZ_CABVPR010000066.1"/>
</dbReference>